<protein>
    <recommendedName>
        <fullName evidence="1">Serine aminopeptidase S33 domain-containing protein</fullName>
    </recommendedName>
</protein>
<dbReference type="SUPFAM" id="SSF53474">
    <property type="entry name" value="alpha/beta-Hydrolases"/>
    <property type="match status" value="1"/>
</dbReference>
<dbReference type="Pfam" id="PF12146">
    <property type="entry name" value="Hydrolase_4"/>
    <property type="match status" value="1"/>
</dbReference>
<reference evidence="3" key="1">
    <citation type="journal article" date="2018" name="Nat. Microbiol.">
        <title>Leveraging single-cell genomics to expand the fungal tree of life.</title>
        <authorList>
            <person name="Ahrendt S.R."/>
            <person name="Quandt C.A."/>
            <person name="Ciobanu D."/>
            <person name="Clum A."/>
            <person name="Salamov A."/>
            <person name="Andreopoulos B."/>
            <person name="Cheng J.F."/>
            <person name="Woyke T."/>
            <person name="Pelin A."/>
            <person name="Henrissat B."/>
            <person name="Reynolds N.K."/>
            <person name="Benny G.L."/>
            <person name="Smith M.E."/>
            <person name="James T.Y."/>
            <person name="Grigoriev I.V."/>
        </authorList>
    </citation>
    <scope>NUCLEOTIDE SEQUENCE [LARGE SCALE GENOMIC DNA]</scope>
    <source>
        <strain evidence="3">ATCC 52028</strain>
    </source>
</reference>
<sequence length="220" mass="24572">MLPRSVPTPSREARAAAHPLNGLEGDLIFLAGYYGSHLVHKETKVRGWLTFDALLGWNLSNHVELAIAEEGDADPYEPEAVLSRMGPFNVCADFEQLMREWQDLSDGRFRFHPFPYDWRREGQHTTRELLQKMRSIHESNGGQPILVCAHSMGGLCATAAMNAQPELFRGLVLVGTPFNGVPLILPVLQRGVPFLLGRRILSAELHFGARSSYIFLPQQG</sequence>
<evidence type="ECO:0000313" key="2">
    <source>
        <dbReference type="EMBL" id="RKP00929.1"/>
    </source>
</evidence>
<keyword evidence="3" id="KW-1185">Reference proteome</keyword>
<proteinExistence type="predicted"/>
<dbReference type="InterPro" id="IPR022742">
    <property type="entry name" value="Hydrolase_4"/>
</dbReference>
<feature type="domain" description="Serine aminopeptidase S33" evidence="1">
    <location>
        <begin position="129"/>
        <end position="196"/>
    </location>
</feature>
<evidence type="ECO:0000259" key="1">
    <source>
        <dbReference type="Pfam" id="PF12146"/>
    </source>
</evidence>
<name>A0A4V1IUL0_9FUNG</name>
<dbReference type="PANTHER" id="PTHR11440">
    <property type="entry name" value="LECITHIN-CHOLESTEROL ACYLTRANSFERASE-RELATED"/>
    <property type="match status" value="1"/>
</dbReference>
<dbReference type="AlphaFoldDB" id="A0A4V1IUL0"/>
<accession>A0A4V1IUL0</accession>
<feature type="non-terminal residue" evidence="2">
    <location>
        <position position="220"/>
    </location>
</feature>
<organism evidence="2 3">
    <name type="scientific">Caulochytrium protostelioides</name>
    <dbReference type="NCBI Taxonomy" id="1555241"/>
    <lineage>
        <taxon>Eukaryota</taxon>
        <taxon>Fungi</taxon>
        <taxon>Fungi incertae sedis</taxon>
        <taxon>Chytridiomycota</taxon>
        <taxon>Chytridiomycota incertae sedis</taxon>
        <taxon>Chytridiomycetes</taxon>
        <taxon>Caulochytriales</taxon>
        <taxon>Caulochytriaceae</taxon>
        <taxon>Caulochytrium</taxon>
    </lineage>
</organism>
<evidence type="ECO:0000313" key="3">
    <source>
        <dbReference type="Proteomes" id="UP000274922"/>
    </source>
</evidence>
<dbReference type="InterPro" id="IPR029058">
    <property type="entry name" value="AB_hydrolase_fold"/>
</dbReference>
<dbReference type="EMBL" id="ML014192">
    <property type="protein sequence ID" value="RKP00929.1"/>
    <property type="molecule type" value="Genomic_DNA"/>
</dbReference>
<dbReference type="Gene3D" id="3.40.50.1820">
    <property type="entry name" value="alpha/beta hydrolase"/>
    <property type="match status" value="1"/>
</dbReference>
<gene>
    <name evidence="2" type="ORF">CXG81DRAFT_12623</name>
</gene>
<dbReference type="Proteomes" id="UP000274922">
    <property type="component" value="Unassembled WGS sequence"/>
</dbReference>
<dbReference type="OrthoDB" id="10250441at2759"/>